<dbReference type="Pfam" id="PF01928">
    <property type="entry name" value="CYTH"/>
    <property type="match status" value="1"/>
</dbReference>
<reference evidence="3 4" key="1">
    <citation type="journal article" date="2011" name="J. Bacteriol.">
        <title>Complete genome sequence of seawater bacterium Glaciecola nitratireducens FR1064T.</title>
        <authorList>
            <person name="Bian F."/>
            <person name="Qin Q.L."/>
            <person name="Xie B.B."/>
            <person name="Shu Y.L."/>
            <person name="Zhang X.Y."/>
            <person name="Yu Y."/>
            <person name="Chen B."/>
            <person name="Chen X.L."/>
            <person name="Zhou B.C."/>
            <person name="Zhang Y.Z."/>
        </authorList>
    </citation>
    <scope>NUCLEOTIDE SEQUENCE [LARGE SCALE GENOMIC DNA]</scope>
    <source>
        <strain evidence="4">JCM 12485 / KCTC 12276 / FR1064</strain>
    </source>
</reference>
<dbReference type="SUPFAM" id="SSF55154">
    <property type="entry name" value="CYTH-like phosphatases"/>
    <property type="match status" value="1"/>
</dbReference>
<gene>
    <name evidence="3" type="ordered locus">GNIT_2909</name>
</gene>
<dbReference type="Gene3D" id="2.40.320.10">
    <property type="entry name" value="Hypothetical Protein Pfu-838710-001"/>
    <property type="match status" value="1"/>
</dbReference>
<organism evidence="3 4">
    <name type="scientific">Glaciecola nitratireducens (strain JCM 12485 / KCTC 12276 / FR1064)</name>
    <dbReference type="NCBI Taxonomy" id="1085623"/>
    <lineage>
        <taxon>Bacteria</taxon>
        <taxon>Pseudomonadati</taxon>
        <taxon>Pseudomonadota</taxon>
        <taxon>Gammaproteobacteria</taxon>
        <taxon>Alteromonadales</taxon>
        <taxon>Alteromonadaceae</taxon>
        <taxon>Brumicola</taxon>
    </lineage>
</organism>
<evidence type="ECO:0000313" key="4">
    <source>
        <dbReference type="Proteomes" id="UP000009282"/>
    </source>
</evidence>
<dbReference type="PROSITE" id="PS51707">
    <property type="entry name" value="CYTH"/>
    <property type="match status" value="1"/>
</dbReference>
<evidence type="ECO:0000259" key="1">
    <source>
        <dbReference type="PROSITE" id="PS51707"/>
    </source>
</evidence>
<dbReference type="EMBL" id="CP003060">
    <property type="protein sequence ID" value="AEP31006.1"/>
    <property type="molecule type" value="Genomic_DNA"/>
</dbReference>
<dbReference type="KEGG" id="gni:GNIT_2909"/>
<dbReference type="HOGENOM" id="CLU_040400_0_2_6"/>
<feature type="domain" description="CHAD" evidence="2">
    <location>
        <begin position="218"/>
        <end position="476"/>
    </location>
</feature>
<keyword evidence="4" id="KW-1185">Reference proteome</keyword>
<proteinExistence type="predicted"/>
<evidence type="ECO:0000259" key="2">
    <source>
        <dbReference type="PROSITE" id="PS51708"/>
    </source>
</evidence>
<dbReference type="PANTHER" id="PTHR39569">
    <property type="entry name" value="INORGANIC TRIPHOSPHATASE"/>
    <property type="match status" value="1"/>
</dbReference>
<dbReference type="GO" id="GO:0046872">
    <property type="term" value="F:metal ion binding"/>
    <property type="evidence" value="ECO:0007669"/>
    <property type="project" value="TreeGrafter"/>
</dbReference>
<dbReference type="eggNOG" id="COG3025">
    <property type="taxonomic scope" value="Bacteria"/>
</dbReference>
<dbReference type="PANTHER" id="PTHR39569:SF1">
    <property type="entry name" value="INORGANIC TRIPHOSPHATASE"/>
    <property type="match status" value="1"/>
</dbReference>
<name>G4QMS3_GLANF</name>
<dbReference type="OrthoDB" id="3034217at2"/>
<dbReference type="AlphaFoldDB" id="G4QMS3"/>
<dbReference type="InterPro" id="IPR007899">
    <property type="entry name" value="CHAD_dom"/>
</dbReference>
<dbReference type="InterPro" id="IPR039013">
    <property type="entry name" value="YgiF"/>
</dbReference>
<sequence length="496" mass="56585">MEIELKLVADQDALSTFEQTLLPKLKGKVTRSAFDVFNDYYDTPEQFLGKRKMGCRIRRVNDHIEQTIKTQGKVEGGLHQRPEYNVNLDKAHPDLEKFDSEIWADDIDIEDVNRQLQVQFSTHFHRVTFDIIDGENHLELVFDSGEVKHSLGTLPIGEIEIELKAGMPTALFDLADEISKVTPVRLSNVTKAARGYQLMNGAVAETVLLPNFLDLDEEDSTEDALCKAIECALSHWQHHEYVYLQSGHIDALKEIAQSVQLLLQGVSLYLPVLQCQELLNLHKQLLVLSDQWSWQDDLQCIRKLRSNKGPFSRRIPRHQALMSYLNGRREGLLTVQSPEQLLVSMESSQVQLGASRLLIEKPWQAQATGHQIPVLKHAKGWLSQGWQTVMQSLPSKVEMDYTKYIALEVLLRQTLLNGFLLAGLFAESRGKFRAPWLDLVEGIDEVKALLFLRRALEEVDIEDAEDLDDWIDDKLSSVITVMEKSREVAMSAETYW</sequence>
<dbReference type="GO" id="GO:0050355">
    <property type="term" value="F:inorganic triphosphate phosphatase activity"/>
    <property type="evidence" value="ECO:0007669"/>
    <property type="project" value="InterPro"/>
</dbReference>
<evidence type="ECO:0000313" key="3">
    <source>
        <dbReference type="EMBL" id="AEP31006.1"/>
    </source>
</evidence>
<evidence type="ECO:0008006" key="5">
    <source>
        <dbReference type="Google" id="ProtNLM"/>
    </source>
</evidence>
<protein>
    <recommendedName>
        <fullName evidence="5">Adenylate cyclase</fullName>
    </recommendedName>
</protein>
<feature type="domain" description="CYTH" evidence="1">
    <location>
        <begin position="1"/>
        <end position="202"/>
    </location>
</feature>
<dbReference type="SMART" id="SM01118">
    <property type="entry name" value="CYTH"/>
    <property type="match status" value="1"/>
</dbReference>
<accession>G4QMS3</accession>
<dbReference type="InterPro" id="IPR033469">
    <property type="entry name" value="CYTH-like_dom_sf"/>
</dbReference>
<dbReference type="Proteomes" id="UP000009282">
    <property type="component" value="Chromosome"/>
</dbReference>
<dbReference type="STRING" id="1085623.GNIT_2909"/>
<dbReference type="PROSITE" id="PS51708">
    <property type="entry name" value="CHAD"/>
    <property type="match status" value="1"/>
</dbReference>
<dbReference type="InterPro" id="IPR023577">
    <property type="entry name" value="CYTH_domain"/>
</dbReference>
<dbReference type="CDD" id="cd07756">
    <property type="entry name" value="CYTH-like_Pase_CHAD"/>
    <property type="match status" value="1"/>
</dbReference>